<reference evidence="2" key="1">
    <citation type="submission" date="2016-03" db="EMBL/GenBank/DDBJ databases">
        <authorList>
            <person name="Ploux O."/>
        </authorList>
    </citation>
    <scope>NUCLEOTIDE SEQUENCE [LARGE SCALE GENOMIC DNA]</scope>
    <source>
        <strain evidence="2">UK7</strain>
    </source>
</reference>
<dbReference type="EMBL" id="FJUW01000008">
    <property type="protein sequence ID" value="CZS94477.1"/>
    <property type="molecule type" value="Genomic_DNA"/>
</dbReference>
<evidence type="ECO:0000313" key="2">
    <source>
        <dbReference type="Proteomes" id="UP000178129"/>
    </source>
</evidence>
<sequence length="313" mass="34587">MLALTSCTGKLGKATLDAIIDHNLIPLKDLVICTSSDINDDRWTSLKNQGVQIRSFNFDGPIYPSTFKGCTSLYLISTPKISMDFNNAPPGSGREKAHIGALKAAREAGVTRFFYTSLAFGSLSGAGVMRAHLRTEDFLRELQEENEGVKITVMREGLYNESWSLYLGYFNPDGDERDEIVLAGDGKISWTAINDLGLASALVLADSTGRFEGKTFYLSRGKGARSLSDVARLVGEAREREVGVKVVGREEYVDCYVKRGMERPSVEWWSTTYAALEKGECEIHDSTLDEFLASKGVKPTPVEETIRAMLRKE</sequence>
<dbReference type="InParanoid" id="A0A1E1K8S1"/>
<dbReference type="SUPFAM" id="SSF51735">
    <property type="entry name" value="NAD(P)-binding Rossmann-fold domains"/>
    <property type="match status" value="1"/>
</dbReference>
<dbReference type="InterPro" id="IPR036291">
    <property type="entry name" value="NAD(P)-bd_dom_sf"/>
</dbReference>
<accession>A0A1E1K8S1</accession>
<dbReference type="STRING" id="914237.A0A1E1K8S1"/>
<dbReference type="Proteomes" id="UP000178129">
    <property type="component" value="Unassembled WGS sequence"/>
</dbReference>
<evidence type="ECO:0000313" key="1">
    <source>
        <dbReference type="EMBL" id="CZS94477.1"/>
    </source>
</evidence>
<evidence type="ECO:0008006" key="3">
    <source>
        <dbReference type="Google" id="ProtNLM"/>
    </source>
</evidence>
<keyword evidence="2" id="KW-1185">Reference proteome</keyword>
<proteinExistence type="predicted"/>
<dbReference type="Gene3D" id="3.90.25.10">
    <property type="entry name" value="UDP-galactose 4-epimerase, domain 1"/>
    <property type="match status" value="1"/>
</dbReference>
<protein>
    <recommendedName>
        <fullName evidence="3">NmrA-like domain-containing protein</fullName>
    </recommendedName>
</protein>
<dbReference type="PANTHER" id="PTHR47129:SF1">
    <property type="entry name" value="NMRA-LIKE DOMAIN-CONTAINING PROTEIN"/>
    <property type="match status" value="1"/>
</dbReference>
<name>A0A1E1K8S1_9HELO</name>
<comment type="caution">
    <text evidence="1">The sequence shown here is derived from an EMBL/GenBank/DDBJ whole genome shotgun (WGS) entry which is preliminary data.</text>
</comment>
<organism evidence="1 2">
    <name type="scientific">Rhynchosporium graminicola</name>
    <dbReference type="NCBI Taxonomy" id="2792576"/>
    <lineage>
        <taxon>Eukaryota</taxon>
        <taxon>Fungi</taxon>
        <taxon>Dikarya</taxon>
        <taxon>Ascomycota</taxon>
        <taxon>Pezizomycotina</taxon>
        <taxon>Leotiomycetes</taxon>
        <taxon>Helotiales</taxon>
        <taxon>Ploettnerulaceae</taxon>
        <taxon>Rhynchosporium</taxon>
    </lineage>
</organism>
<dbReference type="PANTHER" id="PTHR47129">
    <property type="entry name" value="QUINONE OXIDOREDUCTASE 2"/>
    <property type="match status" value="1"/>
</dbReference>
<dbReference type="InterPro" id="IPR052718">
    <property type="entry name" value="NmrA-type_oxidoreductase"/>
</dbReference>
<dbReference type="Gene3D" id="3.40.50.720">
    <property type="entry name" value="NAD(P)-binding Rossmann-like Domain"/>
    <property type="match status" value="1"/>
</dbReference>
<dbReference type="AlphaFoldDB" id="A0A1E1K8S1"/>
<gene>
    <name evidence="1" type="ORF">RCO7_10093</name>
</gene>